<gene>
    <name evidence="1" type="ORF">CFP56_006802</name>
</gene>
<comment type="caution">
    <text evidence="1">The sequence shown here is derived from an EMBL/GenBank/DDBJ whole genome shotgun (WGS) entry which is preliminary data.</text>
</comment>
<protein>
    <submittedName>
        <fullName evidence="1">Uncharacterized protein</fullName>
    </submittedName>
</protein>
<dbReference type="EMBL" id="PKMF04000013">
    <property type="protein sequence ID" value="KAK7859304.1"/>
    <property type="molecule type" value="Genomic_DNA"/>
</dbReference>
<reference evidence="1" key="3">
    <citation type="submission" date="2023-07" db="EMBL/GenBank/DDBJ databases">
        <title>An improved reference 1 genome and first organelle genomes of Quercus suber.</title>
        <authorList>
            <consortium name="Genosuber Consortium"/>
            <person name="Usie A."/>
            <person name="Serra O."/>
            <person name="Barros P."/>
        </authorList>
    </citation>
    <scope>NUCLEOTIDE SEQUENCE</scope>
    <source>
        <strain evidence="1">HL8</strain>
        <tissue evidence="1">Leaves</tissue>
    </source>
</reference>
<sequence length="48" mass="5473">LGLGYADSAFDLVHFWCLWKSSDYMGTCIDSSGDHELYVPVWRSEDLS</sequence>
<reference evidence="1" key="2">
    <citation type="journal article" date="2018" name="Sci. Data">
        <title>The draft genome sequence of cork oak.</title>
        <authorList>
            <person name="Ramos A.M."/>
            <person name="Usie A."/>
            <person name="Barbosa P."/>
            <person name="Barros P.M."/>
            <person name="Capote T."/>
            <person name="Chaves I."/>
            <person name="Simoes F."/>
            <person name="Abreu I."/>
            <person name="Carrasquinho I."/>
            <person name="Faro C."/>
            <person name="Guimaraes J.B."/>
            <person name="Mendonca D."/>
            <person name="Nobrega F."/>
            <person name="Rodrigues L."/>
            <person name="Saibo N.J.M."/>
            <person name="Varela M.C."/>
            <person name="Egas C."/>
            <person name="Matos J."/>
            <person name="Miguel C.M."/>
            <person name="Oliveira M.M."/>
            <person name="Ricardo C.P."/>
            <person name="Goncalves S."/>
        </authorList>
    </citation>
    <scope>NUCLEOTIDE SEQUENCE [LARGE SCALE GENOMIC DNA]</scope>
    <source>
        <strain evidence="1">HL8</strain>
    </source>
</reference>
<organism evidence="1">
    <name type="scientific">Quercus suber</name>
    <name type="common">Cork oak</name>
    <dbReference type="NCBI Taxonomy" id="58331"/>
    <lineage>
        <taxon>Eukaryota</taxon>
        <taxon>Viridiplantae</taxon>
        <taxon>Streptophyta</taxon>
        <taxon>Embryophyta</taxon>
        <taxon>Tracheophyta</taxon>
        <taxon>Spermatophyta</taxon>
        <taxon>Magnoliopsida</taxon>
        <taxon>eudicotyledons</taxon>
        <taxon>Gunneridae</taxon>
        <taxon>Pentapetalae</taxon>
        <taxon>rosids</taxon>
        <taxon>fabids</taxon>
        <taxon>Fagales</taxon>
        <taxon>Fagaceae</taxon>
        <taxon>Quercus</taxon>
    </lineage>
</organism>
<proteinExistence type="predicted"/>
<accession>A0AAW0M888</accession>
<feature type="non-terminal residue" evidence="1">
    <location>
        <position position="1"/>
    </location>
</feature>
<evidence type="ECO:0000313" key="1">
    <source>
        <dbReference type="EMBL" id="KAK7859304.1"/>
    </source>
</evidence>
<dbReference type="AlphaFoldDB" id="A0AAW0M888"/>
<name>A0AAW0M888_QUESU</name>
<reference evidence="1" key="1">
    <citation type="submission" date="2017-12" db="EMBL/GenBank/DDBJ databases">
        <authorList>
            <person name="Barbosa P."/>
            <person name="Usie A."/>
            <person name="Ramos A.M."/>
        </authorList>
    </citation>
    <scope>NUCLEOTIDE SEQUENCE</scope>
    <source>
        <strain evidence="1">HL8</strain>
        <tissue evidence="1">Leaves</tissue>
    </source>
</reference>